<keyword evidence="5" id="KW-1185">Reference proteome</keyword>
<feature type="region of interest" description="Disordered" evidence="2">
    <location>
        <begin position="1"/>
        <end position="26"/>
    </location>
</feature>
<evidence type="ECO:0000313" key="4">
    <source>
        <dbReference type="EMBL" id="AUB84704.1"/>
    </source>
</evidence>
<dbReference type="Pfam" id="PF09587">
    <property type="entry name" value="PGA_cap"/>
    <property type="match status" value="1"/>
</dbReference>
<dbReference type="InterPro" id="IPR019079">
    <property type="entry name" value="Capsule_synth_CapA"/>
</dbReference>
<sequence>MGLIIDPAGAASSAPRTPGLDAQPLGSAVRTNDLSVTGVVGTRIEAAAPPDGSNVTLVLVGDIMLDETPGAVIARGQDPFAPFAAILDGADIRIGNLECVVATSGEAEPGKPYTFRAHPRTLEPLKRHFDAVTLANNHSGDFGPGAFGEMLGLLDQAGIGRFGGGADLAQAHRPLIVERKGLRIALLGYDGFLPRSFEAGYDWPGVAWGEDEQVARDIAMARTAHQADLVIPVMHWGWEHETIANPRQRQLARLMIDAGADAVVGGHPHVIQDTEQYRGRPIIYSLGNFVFNGFSEASNNTGWVLRMELDGQGVRRWRTLVARIDAEGIPHPDPAGGGDCWERGQEAAAPCGGE</sequence>
<dbReference type="PANTHER" id="PTHR33393">
    <property type="entry name" value="POLYGLUTAMINE SYNTHESIS ACCESSORY PROTEIN RV0574C-RELATED"/>
    <property type="match status" value="1"/>
</dbReference>
<comment type="similarity">
    <text evidence="1">Belongs to the CapA family.</text>
</comment>
<evidence type="ECO:0000313" key="5">
    <source>
        <dbReference type="Proteomes" id="UP000232638"/>
    </source>
</evidence>
<dbReference type="KEGG" id="tsy:THSYN_09265"/>
<dbReference type="InterPro" id="IPR029052">
    <property type="entry name" value="Metallo-depent_PP-like"/>
</dbReference>
<dbReference type="PANTHER" id="PTHR33393:SF11">
    <property type="entry name" value="POLYGLUTAMINE SYNTHESIS ACCESSORY PROTEIN RV0574C-RELATED"/>
    <property type="match status" value="1"/>
</dbReference>
<dbReference type="EMBL" id="CP020370">
    <property type="protein sequence ID" value="AUB84704.1"/>
    <property type="molecule type" value="Genomic_DNA"/>
</dbReference>
<accession>A0A2K8UGJ6</accession>
<evidence type="ECO:0000259" key="3">
    <source>
        <dbReference type="SMART" id="SM00854"/>
    </source>
</evidence>
<dbReference type="SUPFAM" id="SSF56300">
    <property type="entry name" value="Metallo-dependent phosphatases"/>
    <property type="match status" value="1"/>
</dbReference>
<proteinExistence type="inferred from homology"/>
<feature type="domain" description="Capsule synthesis protein CapA" evidence="3">
    <location>
        <begin position="56"/>
        <end position="293"/>
    </location>
</feature>
<evidence type="ECO:0000256" key="2">
    <source>
        <dbReference type="SAM" id="MobiDB-lite"/>
    </source>
</evidence>
<dbReference type="CDD" id="cd07381">
    <property type="entry name" value="MPP_CapA"/>
    <property type="match status" value="1"/>
</dbReference>
<dbReference type="Gene3D" id="3.60.21.10">
    <property type="match status" value="1"/>
</dbReference>
<dbReference type="AlphaFoldDB" id="A0A2K8UGJ6"/>
<gene>
    <name evidence="4" type="ORF">THSYN_09265</name>
</gene>
<reference evidence="4 5" key="1">
    <citation type="submission" date="2017-03" db="EMBL/GenBank/DDBJ databases">
        <title>Complete genome sequence of Candidatus 'Thiodictyon syntrophicum' sp. nov. strain Cad16T, a photolithoautotroph purple sulfur bacterium isolated from an alpine meromictic lake.</title>
        <authorList>
            <person name="Luedin S.M."/>
            <person name="Pothier J.F."/>
            <person name="Danza F."/>
            <person name="Storelli N."/>
            <person name="Wittwer M."/>
            <person name="Tonolla M."/>
        </authorList>
    </citation>
    <scope>NUCLEOTIDE SEQUENCE [LARGE SCALE GENOMIC DNA]</scope>
    <source>
        <strain evidence="4 5">Cad16T</strain>
    </source>
</reference>
<dbReference type="InterPro" id="IPR052169">
    <property type="entry name" value="CW_Biosynth-Accessory"/>
</dbReference>
<protein>
    <submittedName>
        <fullName evidence="4">Poly-gamma-glutamate biosynthesis protein</fullName>
    </submittedName>
</protein>
<organism evidence="4 5">
    <name type="scientific">Candidatus Thiodictyon syntrophicum</name>
    <dbReference type="NCBI Taxonomy" id="1166950"/>
    <lineage>
        <taxon>Bacteria</taxon>
        <taxon>Pseudomonadati</taxon>
        <taxon>Pseudomonadota</taxon>
        <taxon>Gammaproteobacteria</taxon>
        <taxon>Chromatiales</taxon>
        <taxon>Chromatiaceae</taxon>
        <taxon>Thiodictyon</taxon>
    </lineage>
</organism>
<feature type="region of interest" description="Disordered" evidence="2">
    <location>
        <begin position="328"/>
        <end position="354"/>
    </location>
</feature>
<dbReference type="SMART" id="SM00854">
    <property type="entry name" value="PGA_cap"/>
    <property type="match status" value="1"/>
</dbReference>
<evidence type="ECO:0000256" key="1">
    <source>
        <dbReference type="ARBA" id="ARBA00005662"/>
    </source>
</evidence>
<dbReference type="Proteomes" id="UP000232638">
    <property type="component" value="Chromosome"/>
</dbReference>
<dbReference type="OrthoDB" id="9810718at2"/>
<name>A0A2K8UGJ6_9GAMM</name>